<accession>A0A6G1LDI4</accession>
<sequence>MGAERGSRLSDRPQGLIKKFRHAARAIDKRPRLCGGTDRCQSPPLLRDSRITRHECCAVVSSMTNRLKIARPGRCTNPYLGLGSSNITACLISWSICRVRSRKDAYLGRYPSVKKWRRRVSVEPTTRAPEPVQQACHELAPFAQSHSHGRSSTCDCRRPDALQKAIDQRQADRACADCARGCPKYRHCGIDHVTAWAG</sequence>
<keyword evidence="2" id="KW-1185">Reference proteome</keyword>
<organism evidence="1 2">
    <name type="scientific">Teratosphaeria nubilosa</name>
    <dbReference type="NCBI Taxonomy" id="161662"/>
    <lineage>
        <taxon>Eukaryota</taxon>
        <taxon>Fungi</taxon>
        <taxon>Dikarya</taxon>
        <taxon>Ascomycota</taxon>
        <taxon>Pezizomycotina</taxon>
        <taxon>Dothideomycetes</taxon>
        <taxon>Dothideomycetidae</taxon>
        <taxon>Mycosphaerellales</taxon>
        <taxon>Teratosphaeriaceae</taxon>
        <taxon>Teratosphaeria</taxon>
    </lineage>
</organism>
<proteinExistence type="predicted"/>
<protein>
    <submittedName>
        <fullName evidence="1">Uncharacterized protein</fullName>
    </submittedName>
</protein>
<gene>
    <name evidence="1" type="ORF">EJ03DRAFT_61577</name>
</gene>
<evidence type="ECO:0000313" key="1">
    <source>
        <dbReference type="EMBL" id="KAF2770690.1"/>
    </source>
</evidence>
<dbReference type="EMBL" id="ML995824">
    <property type="protein sequence ID" value="KAF2770690.1"/>
    <property type="molecule type" value="Genomic_DNA"/>
</dbReference>
<name>A0A6G1LDI4_9PEZI</name>
<reference evidence="1" key="1">
    <citation type="journal article" date="2020" name="Stud. Mycol.">
        <title>101 Dothideomycetes genomes: a test case for predicting lifestyles and emergence of pathogens.</title>
        <authorList>
            <person name="Haridas S."/>
            <person name="Albert R."/>
            <person name="Binder M."/>
            <person name="Bloem J."/>
            <person name="Labutti K."/>
            <person name="Salamov A."/>
            <person name="Andreopoulos B."/>
            <person name="Baker S."/>
            <person name="Barry K."/>
            <person name="Bills G."/>
            <person name="Bluhm B."/>
            <person name="Cannon C."/>
            <person name="Castanera R."/>
            <person name="Culley D."/>
            <person name="Daum C."/>
            <person name="Ezra D."/>
            <person name="Gonzalez J."/>
            <person name="Henrissat B."/>
            <person name="Kuo A."/>
            <person name="Liang C."/>
            <person name="Lipzen A."/>
            <person name="Lutzoni F."/>
            <person name="Magnuson J."/>
            <person name="Mondo S."/>
            <person name="Nolan M."/>
            <person name="Ohm R."/>
            <person name="Pangilinan J."/>
            <person name="Park H.-J."/>
            <person name="Ramirez L."/>
            <person name="Alfaro M."/>
            <person name="Sun H."/>
            <person name="Tritt A."/>
            <person name="Yoshinaga Y."/>
            <person name="Zwiers L.-H."/>
            <person name="Turgeon B."/>
            <person name="Goodwin S."/>
            <person name="Spatafora J."/>
            <person name="Crous P."/>
            <person name="Grigoriev I."/>
        </authorList>
    </citation>
    <scope>NUCLEOTIDE SEQUENCE</scope>
    <source>
        <strain evidence="1">CBS 116005</strain>
    </source>
</reference>
<evidence type="ECO:0000313" key="2">
    <source>
        <dbReference type="Proteomes" id="UP000799436"/>
    </source>
</evidence>
<dbReference type="Proteomes" id="UP000799436">
    <property type="component" value="Unassembled WGS sequence"/>
</dbReference>
<dbReference type="AlphaFoldDB" id="A0A6G1LDI4"/>